<evidence type="ECO:0000256" key="6">
    <source>
        <dbReference type="ARBA" id="ARBA00053423"/>
    </source>
</evidence>
<dbReference type="Pfam" id="PF00226">
    <property type="entry name" value="DnaJ"/>
    <property type="match status" value="1"/>
</dbReference>
<evidence type="ECO:0000256" key="7">
    <source>
        <dbReference type="ARBA" id="ARBA00061004"/>
    </source>
</evidence>
<dbReference type="InterPro" id="IPR001305">
    <property type="entry name" value="HSP_DnaJ_Cys-rich_dom"/>
</dbReference>
<dbReference type="GO" id="GO:0051082">
    <property type="term" value="F:unfolded protein binding"/>
    <property type="evidence" value="ECO:0007669"/>
    <property type="project" value="UniProtKB-UniRule"/>
</dbReference>
<feature type="domain" description="CR-type" evidence="13">
    <location>
        <begin position="146"/>
        <end position="228"/>
    </location>
</feature>
<dbReference type="GO" id="GO:0042026">
    <property type="term" value="P:protein refolding"/>
    <property type="evidence" value="ECO:0007669"/>
    <property type="project" value="TreeGrafter"/>
</dbReference>
<feature type="repeat" description="CXXCXGXG motif" evidence="9">
    <location>
        <begin position="176"/>
        <end position="183"/>
    </location>
</feature>
<dbReference type="InterPro" id="IPR036869">
    <property type="entry name" value="J_dom_sf"/>
</dbReference>
<feature type="binding site" evidence="9">
    <location>
        <position position="205"/>
    </location>
    <ligand>
        <name>Zn(2+)</name>
        <dbReference type="ChEBI" id="CHEBI:29105"/>
        <label>2</label>
    </ligand>
</feature>
<dbReference type="PRINTS" id="PR00625">
    <property type="entry name" value="JDOMAIN"/>
</dbReference>
<feature type="binding site" evidence="9">
    <location>
        <position position="176"/>
    </location>
    <ligand>
        <name>Zn(2+)</name>
        <dbReference type="ChEBI" id="CHEBI:29105"/>
        <label>2</label>
    </ligand>
</feature>
<dbReference type="Gene3D" id="1.10.287.110">
    <property type="entry name" value="DnaJ domain"/>
    <property type="match status" value="1"/>
</dbReference>
<dbReference type="GO" id="GO:0005524">
    <property type="term" value="F:ATP binding"/>
    <property type="evidence" value="ECO:0007669"/>
    <property type="project" value="InterPro"/>
</dbReference>
<evidence type="ECO:0000259" key="13">
    <source>
        <dbReference type="PROSITE" id="PS51188"/>
    </source>
</evidence>
<dbReference type="CDD" id="cd10719">
    <property type="entry name" value="DnaJ_zf"/>
    <property type="match status" value="1"/>
</dbReference>
<dbReference type="GO" id="GO:0006260">
    <property type="term" value="P:DNA replication"/>
    <property type="evidence" value="ECO:0007669"/>
    <property type="project" value="UniProtKB-KW"/>
</dbReference>
<dbReference type="SMART" id="SM00271">
    <property type="entry name" value="DnaJ"/>
    <property type="match status" value="1"/>
</dbReference>
<reference evidence="14 15" key="1">
    <citation type="journal article" date="2016" name="Nat. Commun.">
        <title>Thousands of microbial genomes shed light on interconnected biogeochemical processes in an aquifer system.</title>
        <authorList>
            <person name="Anantharaman K."/>
            <person name="Brown C.T."/>
            <person name="Hug L.A."/>
            <person name="Sharon I."/>
            <person name="Castelle C.J."/>
            <person name="Probst A.J."/>
            <person name="Thomas B.C."/>
            <person name="Singh A."/>
            <person name="Wilkins M.J."/>
            <person name="Karaoz U."/>
            <person name="Brodie E.L."/>
            <person name="Williams K.H."/>
            <person name="Hubbard S.S."/>
            <person name="Banfield J.F."/>
        </authorList>
    </citation>
    <scope>NUCLEOTIDE SEQUENCE [LARGE SCALE GENOMIC DNA]</scope>
</reference>
<dbReference type="CDD" id="cd10747">
    <property type="entry name" value="DnaJ_C"/>
    <property type="match status" value="1"/>
</dbReference>
<comment type="subunit">
    <text evidence="9">Homodimer.</text>
</comment>
<feature type="repeat" description="CXXCXGXG motif" evidence="9">
    <location>
        <begin position="202"/>
        <end position="209"/>
    </location>
</feature>
<dbReference type="InterPro" id="IPR018253">
    <property type="entry name" value="DnaJ_domain_CS"/>
</dbReference>
<feature type="binding site" evidence="9">
    <location>
        <position position="202"/>
    </location>
    <ligand>
        <name>Zn(2+)</name>
        <dbReference type="ChEBI" id="CHEBI:29105"/>
        <label>2</label>
    </ligand>
</feature>
<keyword evidence="5 9" id="KW-0143">Chaperone</keyword>
<evidence type="ECO:0000256" key="8">
    <source>
        <dbReference type="ARBA" id="ARBA00067609"/>
    </source>
</evidence>
<keyword evidence="4 9" id="KW-0862">Zinc</keyword>
<keyword evidence="1 9" id="KW-0479">Metal-binding</keyword>
<feature type="binding site" evidence="9">
    <location>
        <position position="159"/>
    </location>
    <ligand>
        <name>Zn(2+)</name>
        <dbReference type="ChEBI" id="CHEBI:29105"/>
        <label>1</label>
    </ligand>
</feature>
<dbReference type="SUPFAM" id="SSF57938">
    <property type="entry name" value="DnaJ/Hsp40 cysteine-rich domain"/>
    <property type="match status" value="1"/>
</dbReference>
<accession>A0A1G2NZE5</accession>
<comment type="caution">
    <text evidence="14">The sequence shown here is derived from an EMBL/GenBank/DDBJ whole genome shotgun (WGS) entry which is preliminary data.</text>
</comment>
<protein>
    <recommendedName>
        <fullName evidence="8 9">Chaperone protein DnaJ</fullName>
    </recommendedName>
</protein>
<dbReference type="PANTHER" id="PTHR43096:SF10">
    <property type="entry name" value="CHAPERONE PROTEIN DNAJ A6, CHLOROPLASTIC"/>
    <property type="match status" value="1"/>
</dbReference>
<dbReference type="NCBIfam" id="TIGR02349">
    <property type="entry name" value="DnaJ_bact"/>
    <property type="match status" value="1"/>
</dbReference>
<evidence type="ECO:0000256" key="5">
    <source>
        <dbReference type="ARBA" id="ARBA00023186"/>
    </source>
</evidence>
<sequence length="366" mass="39707">MSKDYYKILGVERGASKDEIKKAFRKLAHQYHPDKNKEDNTASQKFKEASEAYSVLSDDEKRKQYDMFGTAGAGQGGANSGEGFGGFDFSGFARQGGGYSSGGQWEDLDLGDIFGDFFGGGNRRQQKKGRDISVDLHLSFSESVFGAEKSIRLHKTSVCDHCGGSGGEPGTKMDTCPTCKGKGKIRETRRSFLGSYSSVRICDTCAGRGAIPKDKCGVCGGAGILKKTEEISINIPSGIDDEEMLRVSGKGEAVEGAGVGDLYVRIHVRRHDLFRKEGNNLVADIRVKLTDVLLGSDYTLHSLDGDTTIQIPAGITHGEILRVRGRGVPVGSGKRGDILLRVNVDIPRKLSKEGRRIVENLRKEGY</sequence>
<comment type="cofactor">
    <cofactor evidence="9">
        <name>Zn(2+)</name>
        <dbReference type="ChEBI" id="CHEBI:29105"/>
    </cofactor>
    <text evidence="9">Binds 2 Zn(2+) ions per monomer.</text>
</comment>
<dbReference type="Gene3D" id="2.10.230.10">
    <property type="entry name" value="Heat shock protein DnaJ, cysteine-rich domain"/>
    <property type="match status" value="1"/>
</dbReference>
<dbReference type="GO" id="GO:0005737">
    <property type="term" value="C:cytoplasm"/>
    <property type="evidence" value="ECO:0007669"/>
    <property type="project" value="UniProtKB-SubCell"/>
</dbReference>
<dbReference type="PROSITE" id="PS00636">
    <property type="entry name" value="DNAJ_1"/>
    <property type="match status" value="1"/>
</dbReference>
<dbReference type="GO" id="GO:0031072">
    <property type="term" value="F:heat shock protein binding"/>
    <property type="evidence" value="ECO:0007669"/>
    <property type="project" value="InterPro"/>
</dbReference>
<dbReference type="Gene3D" id="2.60.260.20">
    <property type="entry name" value="Urease metallochaperone UreE, N-terminal domain"/>
    <property type="match status" value="2"/>
</dbReference>
<proteinExistence type="inferred from homology"/>
<dbReference type="Proteomes" id="UP000177269">
    <property type="component" value="Unassembled WGS sequence"/>
</dbReference>
<dbReference type="CDD" id="cd06257">
    <property type="entry name" value="DnaJ"/>
    <property type="match status" value="1"/>
</dbReference>
<dbReference type="PANTHER" id="PTHR43096">
    <property type="entry name" value="DNAJ HOMOLOG 1, MITOCHONDRIAL-RELATED"/>
    <property type="match status" value="1"/>
</dbReference>
<keyword evidence="9" id="KW-0346">Stress response</keyword>
<evidence type="ECO:0000313" key="15">
    <source>
        <dbReference type="Proteomes" id="UP000177269"/>
    </source>
</evidence>
<dbReference type="GO" id="GO:0008270">
    <property type="term" value="F:zinc ion binding"/>
    <property type="evidence" value="ECO:0007669"/>
    <property type="project" value="UniProtKB-UniRule"/>
</dbReference>
<dbReference type="Pfam" id="PF00684">
    <property type="entry name" value="DnaJ_CXXCXGXG"/>
    <property type="match status" value="1"/>
</dbReference>
<dbReference type="InterPro" id="IPR001623">
    <property type="entry name" value="DnaJ_domain"/>
</dbReference>
<feature type="compositionally biased region" description="Basic and acidic residues" evidence="11">
    <location>
        <begin position="31"/>
        <end position="50"/>
    </location>
</feature>
<feature type="binding site" evidence="9">
    <location>
        <position position="219"/>
    </location>
    <ligand>
        <name>Zn(2+)</name>
        <dbReference type="ChEBI" id="CHEBI:29105"/>
        <label>1</label>
    </ligand>
</feature>
<keyword evidence="3 9" id="KW-0863">Zinc-finger</keyword>
<dbReference type="InterPro" id="IPR036410">
    <property type="entry name" value="HSP_DnaJ_Cys-rich_dom_sf"/>
</dbReference>
<keyword evidence="9" id="KW-0235">DNA replication</keyword>
<keyword evidence="9" id="KW-0963">Cytoplasm</keyword>
<feature type="domain" description="J" evidence="12">
    <location>
        <begin position="4"/>
        <end position="69"/>
    </location>
</feature>
<dbReference type="PROSITE" id="PS50076">
    <property type="entry name" value="DNAJ_2"/>
    <property type="match status" value="1"/>
</dbReference>
<evidence type="ECO:0000256" key="11">
    <source>
        <dbReference type="SAM" id="MobiDB-lite"/>
    </source>
</evidence>
<dbReference type="SUPFAM" id="SSF49493">
    <property type="entry name" value="HSP40/DnaJ peptide-binding domain"/>
    <property type="match status" value="2"/>
</dbReference>
<evidence type="ECO:0000256" key="10">
    <source>
        <dbReference type="PROSITE-ProRule" id="PRU00546"/>
    </source>
</evidence>
<name>A0A1G2NZE5_9BACT</name>
<comment type="similarity">
    <text evidence="7 9">Belongs to the DnaJ family.</text>
</comment>
<feature type="binding site" evidence="9">
    <location>
        <position position="216"/>
    </location>
    <ligand>
        <name>Zn(2+)</name>
        <dbReference type="ChEBI" id="CHEBI:29105"/>
        <label>1</label>
    </ligand>
</feature>
<feature type="binding site" evidence="9">
    <location>
        <position position="162"/>
    </location>
    <ligand>
        <name>Zn(2+)</name>
        <dbReference type="ChEBI" id="CHEBI:29105"/>
        <label>1</label>
    </ligand>
</feature>
<organism evidence="14 15">
    <name type="scientific">Candidatus Taylorbacteria bacterium RIFCSPLOWO2_12_FULL_43_20</name>
    <dbReference type="NCBI Taxonomy" id="1802332"/>
    <lineage>
        <taxon>Bacteria</taxon>
        <taxon>Candidatus Tayloriibacteriota</taxon>
    </lineage>
</organism>
<dbReference type="AlphaFoldDB" id="A0A1G2NZE5"/>
<comment type="subcellular location">
    <subcellularLocation>
        <location evidence="9">Cytoplasm</location>
    </subcellularLocation>
</comment>
<feature type="repeat" description="CXXCXGXG motif" evidence="9">
    <location>
        <begin position="159"/>
        <end position="166"/>
    </location>
</feature>
<evidence type="ECO:0000256" key="9">
    <source>
        <dbReference type="HAMAP-Rule" id="MF_01152"/>
    </source>
</evidence>
<dbReference type="EMBL" id="MHSK01000032">
    <property type="protein sequence ID" value="OHA41464.1"/>
    <property type="molecule type" value="Genomic_DNA"/>
</dbReference>
<evidence type="ECO:0000259" key="12">
    <source>
        <dbReference type="PROSITE" id="PS50076"/>
    </source>
</evidence>
<dbReference type="InterPro" id="IPR008971">
    <property type="entry name" value="HSP40/DnaJ_pept-bd"/>
</dbReference>
<dbReference type="HAMAP" id="MF_01152">
    <property type="entry name" value="DnaJ"/>
    <property type="match status" value="1"/>
</dbReference>
<dbReference type="FunFam" id="1.10.287.110:FF:000034">
    <property type="entry name" value="Chaperone protein DnaJ"/>
    <property type="match status" value="1"/>
</dbReference>
<evidence type="ECO:0000256" key="4">
    <source>
        <dbReference type="ARBA" id="ARBA00022833"/>
    </source>
</evidence>
<comment type="function">
    <text evidence="6 9">Participates actively in the response to hyperosmotic and heat shock by preventing the aggregation of stress-denatured proteins and by disaggregating proteins, also in an autonomous, DnaK-independent fashion. Unfolded proteins bind initially to DnaJ; upon interaction with the DnaJ-bound protein, DnaK hydrolyzes its bound ATP, resulting in the formation of a stable complex. GrpE releases ADP from DnaK; ATP binding to DnaK triggers the release of the substrate protein, thus completing the reaction cycle. Several rounds of ATP-dependent interactions between DnaJ, DnaK and GrpE are required for fully efficient folding. Also involved, together with DnaK and GrpE, in the DNA replication of plasmids through activation of initiation proteins.</text>
</comment>
<dbReference type="FunFam" id="2.10.230.10:FF:000002">
    <property type="entry name" value="Molecular chaperone DnaJ"/>
    <property type="match status" value="1"/>
</dbReference>
<evidence type="ECO:0000313" key="14">
    <source>
        <dbReference type="EMBL" id="OHA41464.1"/>
    </source>
</evidence>
<dbReference type="SUPFAM" id="SSF46565">
    <property type="entry name" value="Chaperone J-domain"/>
    <property type="match status" value="1"/>
</dbReference>
<comment type="domain">
    <text evidence="9">The J domain is necessary and sufficient to stimulate DnaK ATPase activity. Zinc center 1 plays an important role in the autonomous, DnaK-independent chaperone activity of DnaJ. Zinc center 2 is essential for interaction with DnaK and for DnaJ activity.</text>
</comment>
<dbReference type="InterPro" id="IPR012724">
    <property type="entry name" value="DnaJ"/>
</dbReference>
<feature type="region of interest" description="Disordered" evidence="11">
    <location>
        <begin position="30"/>
        <end position="55"/>
    </location>
</feature>
<evidence type="ECO:0000256" key="3">
    <source>
        <dbReference type="ARBA" id="ARBA00022771"/>
    </source>
</evidence>
<gene>
    <name evidence="9" type="primary">dnaJ</name>
    <name evidence="14" type="ORF">A3G52_00745</name>
</gene>
<keyword evidence="2 9" id="KW-0677">Repeat</keyword>
<evidence type="ECO:0000256" key="2">
    <source>
        <dbReference type="ARBA" id="ARBA00022737"/>
    </source>
</evidence>
<dbReference type="GO" id="GO:0009408">
    <property type="term" value="P:response to heat"/>
    <property type="evidence" value="ECO:0007669"/>
    <property type="project" value="InterPro"/>
</dbReference>
<feature type="binding site" evidence="9">
    <location>
        <position position="179"/>
    </location>
    <ligand>
        <name>Zn(2+)</name>
        <dbReference type="ChEBI" id="CHEBI:29105"/>
        <label>2</label>
    </ligand>
</feature>
<dbReference type="Pfam" id="PF01556">
    <property type="entry name" value="DnaJ_C"/>
    <property type="match status" value="1"/>
</dbReference>
<feature type="zinc finger region" description="CR-type" evidence="10">
    <location>
        <begin position="146"/>
        <end position="228"/>
    </location>
</feature>
<feature type="repeat" description="CXXCXGXG motif" evidence="9">
    <location>
        <begin position="216"/>
        <end position="223"/>
    </location>
</feature>
<dbReference type="InterPro" id="IPR002939">
    <property type="entry name" value="DnaJ_C"/>
</dbReference>
<dbReference type="PROSITE" id="PS51188">
    <property type="entry name" value="ZF_CR"/>
    <property type="match status" value="1"/>
</dbReference>
<evidence type="ECO:0000256" key="1">
    <source>
        <dbReference type="ARBA" id="ARBA00022723"/>
    </source>
</evidence>
<dbReference type="NCBIfam" id="NF008035">
    <property type="entry name" value="PRK10767.1"/>
    <property type="match status" value="1"/>
</dbReference>